<dbReference type="SMART" id="SM00192">
    <property type="entry name" value="LDLa"/>
    <property type="match status" value="1"/>
</dbReference>
<evidence type="ECO:0000256" key="5">
    <source>
        <dbReference type="ARBA" id="ARBA00023157"/>
    </source>
</evidence>
<accession>A0A423TVQ4</accession>
<dbReference type="PANTHER" id="PTHR18945">
    <property type="entry name" value="NEUROTRANSMITTER GATED ION CHANNEL"/>
    <property type="match status" value="1"/>
</dbReference>
<evidence type="ECO:0000256" key="1">
    <source>
        <dbReference type="ARBA" id="ARBA00004141"/>
    </source>
</evidence>
<dbReference type="PROSITE" id="PS01209">
    <property type="entry name" value="LDLRA_1"/>
    <property type="match status" value="1"/>
</dbReference>
<evidence type="ECO:0000256" key="3">
    <source>
        <dbReference type="ARBA" id="ARBA00022989"/>
    </source>
</evidence>
<evidence type="ECO:0000259" key="9">
    <source>
        <dbReference type="PROSITE" id="PS51828"/>
    </source>
</evidence>
<comment type="caution">
    <text evidence="10">The sequence shown here is derived from an EMBL/GenBank/DDBJ whole genome shotgun (WGS) entry which is preliminary data.</text>
</comment>
<dbReference type="InterPro" id="IPR001759">
    <property type="entry name" value="PTX_dom"/>
</dbReference>
<reference evidence="10 11" key="2">
    <citation type="submission" date="2019-01" db="EMBL/GenBank/DDBJ databases">
        <title>The decoding of complex shrimp genome reveals the adaptation for benthos swimmer, frequently molting mechanism and breeding impact on genome.</title>
        <authorList>
            <person name="Sun Y."/>
            <person name="Gao Y."/>
            <person name="Yu Y."/>
        </authorList>
    </citation>
    <scope>NUCLEOTIDE SEQUENCE [LARGE SCALE GENOMIC DNA]</scope>
    <source>
        <tissue evidence="10">Muscle</tissue>
    </source>
</reference>
<dbReference type="Gene3D" id="2.60.120.200">
    <property type="match status" value="1"/>
</dbReference>
<proteinExistence type="predicted"/>
<dbReference type="InterPro" id="IPR002172">
    <property type="entry name" value="LDrepeatLR_classA_rpt"/>
</dbReference>
<dbReference type="InterPro" id="IPR006202">
    <property type="entry name" value="Neur_chan_lig-bd"/>
</dbReference>
<feature type="transmembrane region" description="Helical" evidence="8">
    <location>
        <begin position="597"/>
        <end position="617"/>
    </location>
</feature>
<dbReference type="SUPFAM" id="SSF49899">
    <property type="entry name" value="Concanavalin A-like lectins/glucanases"/>
    <property type="match status" value="1"/>
</dbReference>
<feature type="disulfide bond" evidence="6">
    <location>
        <begin position="334"/>
        <end position="352"/>
    </location>
</feature>
<evidence type="ECO:0000313" key="10">
    <source>
        <dbReference type="EMBL" id="ROT80538.1"/>
    </source>
</evidence>
<dbReference type="InterPro" id="IPR013320">
    <property type="entry name" value="ConA-like_dom_sf"/>
</dbReference>
<feature type="domain" description="Pentraxin (PTX)" evidence="9">
    <location>
        <begin position="1"/>
        <end position="132"/>
    </location>
</feature>
<feature type="disulfide bond" evidence="6">
    <location>
        <begin position="327"/>
        <end position="339"/>
    </location>
</feature>
<reference evidence="10 11" key="1">
    <citation type="submission" date="2018-04" db="EMBL/GenBank/DDBJ databases">
        <authorList>
            <person name="Zhang X."/>
            <person name="Yuan J."/>
            <person name="Li F."/>
            <person name="Xiang J."/>
        </authorList>
    </citation>
    <scope>NUCLEOTIDE SEQUENCE [LARGE SCALE GENOMIC DNA]</scope>
    <source>
        <tissue evidence="10">Muscle</tissue>
    </source>
</reference>
<dbReference type="InterPro" id="IPR036055">
    <property type="entry name" value="LDL_receptor-like_sf"/>
</dbReference>
<dbReference type="InterPro" id="IPR038050">
    <property type="entry name" value="Neuro_actylchol_rec"/>
</dbReference>
<dbReference type="Gene3D" id="4.10.400.10">
    <property type="entry name" value="Low-density Lipoprotein Receptor"/>
    <property type="match status" value="1"/>
</dbReference>
<dbReference type="PROSITE" id="PS50068">
    <property type="entry name" value="LDLRA_2"/>
    <property type="match status" value="1"/>
</dbReference>
<dbReference type="SUPFAM" id="SSF57424">
    <property type="entry name" value="LDL receptor-like module"/>
    <property type="match status" value="1"/>
</dbReference>
<evidence type="ECO:0000256" key="4">
    <source>
        <dbReference type="ARBA" id="ARBA00023136"/>
    </source>
</evidence>
<dbReference type="Proteomes" id="UP000283509">
    <property type="component" value="Unassembled WGS sequence"/>
</dbReference>
<dbReference type="Pfam" id="PF00354">
    <property type="entry name" value="Pentaxin"/>
    <property type="match status" value="1"/>
</dbReference>
<dbReference type="Pfam" id="PF02931">
    <property type="entry name" value="Neur_chan_LBD"/>
    <property type="match status" value="1"/>
</dbReference>
<feature type="transmembrane region" description="Helical" evidence="8">
    <location>
        <begin position="564"/>
        <end position="588"/>
    </location>
</feature>
<name>A0A423TVQ4_PENVA</name>
<gene>
    <name evidence="10" type="ORF">C7M84_000719</name>
</gene>
<dbReference type="CDD" id="cd00112">
    <property type="entry name" value="LDLa"/>
    <property type="match status" value="1"/>
</dbReference>
<evidence type="ECO:0000313" key="11">
    <source>
        <dbReference type="Proteomes" id="UP000283509"/>
    </source>
</evidence>
<dbReference type="InterPro" id="IPR036734">
    <property type="entry name" value="Neur_chan_lig-bd_sf"/>
</dbReference>
<evidence type="ECO:0000256" key="6">
    <source>
        <dbReference type="PROSITE-ProRule" id="PRU00124"/>
    </source>
</evidence>
<dbReference type="SUPFAM" id="SSF90112">
    <property type="entry name" value="Neurotransmitter-gated ion-channel transmembrane pore"/>
    <property type="match status" value="1"/>
</dbReference>
<dbReference type="InterPro" id="IPR006201">
    <property type="entry name" value="Neur_channel"/>
</dbReference>
<keyword evidence="2 8" id="KW-0812">Transmembrane</keyword>
<keyword evidence="4 8" id="KW-0472">Membrane</keyword>
<dbReference type="EMBL" id="QCYY01001111">
    <property type="protein sequence ID" value="ROT80538.1"/>
    <property type="molecule type" value="Genomic_DNA"/>
</dbReference>
<dbReference type="Gene3D" id="2.70.170.10">
    <property type="entry name" value="Neurotransmitter-gated ion-channel ligand-binding domain"/>
    <property type="match status" value="1"/>
</dbReference>
<dbReference type="InterPro" id="IPR036719">
    <property type="entry name" value="Neuro-gated_channel_TM_sf"/>
</dbReference>
<keyword evidence="3 8" id="KW-1133">Transmembrane helix</keyword>
<evidence type="ECO:0000256" key="8">
    <source>
        <dbReference type="SAM" id="Phobius"/>
    </source>
</evidence>
<dbReference type="SUPFAM" id="SSF63712">
    <property type="entry name" value="Nicotinic receptor ligand binding domain-like"/>
    <property type="match status" value="1"/>
</dbReference>
<dbReference type="OrthoDB" id="19606at2759"/>
<dbReference type="InterPro" id="IPR023415">
    <property type="entry name" value="LDLR_class-A_CS"/>
</dbReference>
<dbReference type="PROSITE" id="PS51828">
    <property type="entry name" value="PTX_2"/>
    <property type="match status" value="1"/>
</dbReference>
<feature type="transmembrane region" description="Helical" evidence="8">
    <location>
        <begin position="629"/>
        <end position="650"/>
    </location>
</feature>
<dbReference type="Gene3D" id="1.20.58.390">
    <property type="entry name" value="Neurotransmitter-gated ion-channel transmembrane domain"/>
    <property type="match status" value="1"/>
</dbReference>
<evidence type="ECO:0000256" key="2">
    <source>
        <dbReference type="ARBA" id="ARBA00022692"/>
    </source>
</evidence>
<feature type="disulfide bond" evidence="6">
    <location>
        <begin position="346"/>
        <end position="361"/>
    </location>
</feature>
<dbReference type="GO" id="GO:0005230">
    <property type="term" value="F:extracellular ligand-gated monoatomic ion channel activity"/>
    <property type="evidence" value="ECO:0007669"/>
    <property type="project" value="InterPro"/>
</dbReference>
<dbReference type="GO" id="GO:0016020">
    <property type="term" value="C:membrane"/>
    <property type="evidence" value="ECO:0007669"/>
    <property type="project" value="UniProtKB-SubCell"/>
</dbReference>
<keyword evidence="11" id="KW-1185">Reference proteome</keyword>
<dbReference type="GO" id="GO:0004888">
    <property type="term" value="F:transmembrane signaling receptor activity"/>
    <property type="evidence" value="ECO:0007669"/>
    <property type="project" value="InterPro"/>
</dbReference>
<comment type="subcellular location">
    <subcellularLocation>
        <location evidence="1">Membrane</location>
        <topology evidence="1">Multi-pass membrane protein</topology>
    </subcellularLocation>
</comment>
<dbReference type="AlphaFoldDB" id="A0A423TVQ4"/>
<organism evidence="10 11">
    <name type="scientific">Penaeus vannamei</name>
    <name type="common">Whiteleg shrimp</name>
    <name type="synonym">Litopenaeus vannamei</name>
    <dbReference type="NCBI Taxonomy" id="6689"/>
    <lineage>
        <taxon>Eukaryota</taxon>
        <taxon>Metazoa</taxon>
        <taxon>Ecdysozoa</taxon>
        <taxon>Arthropoda</taxon>
        <taxon>Crustacea</taxon>
        <taxon>Multicrustacea</taxon>
        <taxon>Malacostraca</taxon>
        <taxon>Eumalacostraca</taxon>
        <taxon>Eucarida</taxon>
        <taxon>Decapoda</taxon>
        <taxon>Dendrobranchiata</taxon>
        <taxon>Penaeoidea</taxon>
        <taxon>Penaeidae</taxon>
        <taxon>Penaeus</taxon>
    </lineage>
</organism>
<protein>
    <submittedName>
        <fullName evidence="10">Glutamate-gated chloride channel 4</fullName>
    </submittedName>
</protein>
<dbReference type="Pfam" id="PF00057">
    <property type="entry name" value="Ldl_recept_a"/>
    <property type="match status" value="1"/>
</dbReference>
<keyword evidence="5 6" id="KW-1015">Disulfide bond</keyword>
<comment type="caution">
    <text evidence="7">Lacks conserved residue(s) required for the propagation of feature annotation.</text>
</comment>
<sequence>MHIRKNPLLRWTHLCLAASDSGFQLYLDGVAVPNHLVAARGKKWKAKQGLEGGGTLVLGQDQDTPGDGFSASDSFSGLIADLQVFNKVLTQDDITAAAHCRKAIPNALITFLNNDWIFNNVTRRSVNREEFCRNNQEQFFLVFHQTVNLETHRQLCSAIGGHVPHENSTREIFMSLMEYAMNWYANFIKLHTRIISTNFNCEQLGMFTTFAFLWRPGENSSYSIDCKLDYAGGNYFMCDIRRETVYRLNGLPENIQDQVDSHYLLYRNHGHHLLRGISKSYIQHSGDRWCLYAIQKEGPFYCYLSNSDYPPVGRRQWNASKLLLTICDRSQFTCDSGNCVEINKRCDMHADCEDKSDESECSVVKANHRNVKSMASIPLSPLLVAGNIKISSIPEIDISRSVFAMRLLVGLTWEDERLYLYNVRELSVIKKEHFWAWHPHVQPVPAKMGETPKSTVFIVRRKCPGQPTLCSITEENEFSPNCSEVTMESDYQVDWYCNFDLRNFPFETVLCNITLYLTSYQLWDKDNIAFNMPQTDNLQYCVSLKGMAVNDSQLTFTLAFKRQFGGYLVTTFIPIAVVSFLAALSFLFDPEDFTNRVMVTLSCFIVVASLFSQVSASLPPTSYVKLVDIVFLATIFLLSVVFASHVTFALRRRSGDKGGKKPFVVQVGPRKM</sequence>
<evidence type="ECO:0000256" key="7">
    <source>
        <dbReference type="PROSITE-ProRule" id="PRU01172"/>
    </source>
</evidence>